<keyword evidence="7" id="KW-1185">Reference proteome</keyword>
<protein>
    <submittedName>
        <fullName evidence="6">ABC transporter substrate-binding protein</fullName>
    </submittedName>
</protein>
<keyword evidence="3" id="KW-0813">Transport</keyword>
<comment type="subcellular location">
    <subcellularLocation>
        <location evidence="1">Cell envelope</location>
    </subcellularLocation>
</comment>
<evidence type="ECO:0000313" key="7">
    <source>
        <dbReference type="Proteomes" id="UP000319769"/>
    </source>
</evidence>
<sequence>MLAAVAVLASACGGLGATATTGSSASPVPELDPNQQVEITFESYNLATAGTWTNTINDLLAKFHQLHPNITVHAQPPQGGGSAGTNTVSSVQSQLMVGKAPDVAQLTFGDLDYAVNKLKPKALEDLFGADAVQAAFGGTHPIHERARPLAQLNGKTYGMPYVFSTPVLFYNADLFRKAGLDPDKPPTTWAEVQQDALAIKAKAGADGAYLDCLTKTSGDWCLQSLVRSAGGTVISADRKTLTFGDQPAVDAITMAQQMVSSGATPDLAQSQAMDAMGRGQLGMFLETSALQGTLQQQSAGKWELRAAAEPSYDGKQAVPTNSGSGLFIFSDDQAKQRAAWELIKFMTSDEAYTAISSKIGYLPLRTGLVDDPDGLQAWAAKNPYLKPNLAQLDRLEPWTSFPGDNYVQIRDLMMQAVENVVYQGADARSTLAGAQARAQELMPK</sequence>
<dbReference type="Gene3D" id="3.40.190.10">
    <property type="entry name" value="Periplasmic binding protein-like II"/>
    <property type="match status" value="1"/>
</dbReference>
<gene>
    <name evidence="6" type="ORF">FPZ12_032360</name>
</gene>
<dbReference type="SUPFAM" id="SSF53850">
    <property type="entry name" value="Periplasmic binding protein-like II"/>
    <property type="match status" value="1"/>
</dbReference>
<feature type="signal peptide" evidence="5">
    <location>
        <begin position="1"/>
        <end position="19"/>
    </location>
</feature>
<name>A0A5N0UXU5_9PSEU</name>
<evidence type="ECO:0000313" key="6">
    <source>
        <dbReference type="EMBL" id="KAA9154336.1"/>
    </source>
</evidence>
<dbReference type="CDD" id="cd14748">
    <property type="entry name" value="PBP2_UgpB"/>
    <property type="match status" value="1"/>
</dbReference>
<dbReference type="GO" id="GO:0030313">
    <property type="term" value="C:cell envelope"/>
    <property type="evidence" value="ECO:0007669"/>
    <property type="project" value="UniProtKB-SubCell"/>
</dbReference>
<dbReference type="PANTHER" id="PTHR43649">
    <property type="entry name" value="ARABINOSE-BINDING PROTEIN-RELATED"/>
    <property type="match status" value="1"/>
</dbReference>
<dbReference type="OrthoDB" id="2509690at2"/>
<keyword evidence="4 5" id="KW-0732">Signal</keyword>
<dbReference type="AlphaFoldDB" id="A0A5N0UXU5"/>
<dbReference type="Pfam" id="PF13416">
    <property type="entry name" value="SBP_bac_8"/>
    <property type="match status" value="1"/>
</dbReference>
<comment type="similarity">
    <text evidence="2">Belongs to the bacterial solute-binding protein 1 family.</text>
</comment>
<evidence type="ECO:0000256" key="3">
    <source>
        <dbReference type="ARBA" id="ARBA00022448"/>
    </source>
</evidence>
<proteinExistence type="inferred from homology"/>
<reference evidence="6" key="1">
    <citation type="submission" date="2019-09" db="EMBL/GenBank/DDBJ databases">
        <authorList>
            <person name="Teo W.F.A."/>
            <person name="Duangmal K."/>
        </authorList>
    </citation>
    <scope>NUCLEOTIDE SEQUENCE [LARGE SCALE GENOMIC DNA]</scope>
    <source>
        <strain evidence="6">K81G1</strain>
    </source>
</reference>
<evidence type="ECO:0000256" key="5">
    <source>
        <dbReference type="SAM" id="SignalP"/>
    </source>
</evidence>
<evidence type="ECO:0000256" key="1">
    <source>
        <dbReference type="ARBA" id="ARBA00004196"/>
    </source>
</evidence>
<dbReference type="Proteomes" id="UP000319769">
    <property type="component" value="Unassembled WGS sequence"/>
</dbReference>
<dbReference type="InterPro" id="IPR006059">
    <property type="entry name" value="SBP"/>
</dbReference>
<comment type="caution">
    <text evidence="6">The sequence shown here is derived from an EMBL/GenBank/DDBJ whole genome shotgun (WGS) entry which is preliminary data.</text>
</comment>
<evidence type="ECO:0000256" key="4">
    <source>
        <dbReference type="ARBA" id="ARBA00022729"/>
    </source>
</evidence>
<dbReference type="PANTHER" id="PTHR43649:SF31">
    <property type="entry name" value="SN-GLYCEROL-3-PHOSPHATE-BINDING PERIPLASMIC PROTEIN UGPB"/>
    <property type="match status" value="1"/>
</dbReference>
<feature type="chain" id="PRO_5038557750" evidence="5">
    <location>
        <begin position="20"/>
        <end position="444"/>
    </location>
</feature>
<organism evidence="6 7">
    <name type="scientific">Amycolatopsis acidicola</name>
    <dbReference type="NCBI Taxonomy" id="2596893"/>
    <lineage>
        <taxon>Bacteria</taxon>
        <taxon>Bacillati</taxon>
        <taxon>Actinomycetota</taxon>
        <taxon>Actinomycetes</taxon>
        <taxon>Pseudonocardiales</taxon>
        <taxon>Pseudonocardiaceae</taxon>
        <taxon>Amycolatopsis</taxon>
    </lineage>
</organism>
<evidence type="ECO:0000256" key="2">
    <source>
        <dbReference type="ARBA" id="ARBA00008520"/>
    </source>
</evidence>
<dbReference type="EMBL" id="VMNW02000067">
    <property type="protein sequence ID" value="KAA9154336.1"/>
    <property type="molecule type" value="Genomic_DNA"/>
</dbReference>
<accession>A0A5N0UXU5</accession>
<dbReference type="InterPro" id="IPR050490">
    <property type="entry name" value="Bact_solute-bd_prot1"/>
</dbReference>